<dbReference type="Proteomes" id="UP001470230">
    <property type="component" value="Unassembled WGS sequence"/>
</dbReference>
<evidence type="ECO:0000259" key="1">
    <source>
        <dbReference type="PROSITE" id="PS50004"/>
    </source>
</evidence>
<dbReference type="EMBL" id="JAPFFF010000011">
    <property type="protein sequence ID" value="KAK8878600.1"/>
    <property type="molecule type" value="Genomic_DNA"/>
</dbReference>
<reference evidence="2 3" key="1">
    <citation type="submission" date="2024-04" db="EMBL/GenBank/DDBJ databases">
        <title>Tritrichomonas musculus Genome.</title>
        <authorList>
            <person name="Alves-Ferreira E."/>
            <person name="Grigg M."/>
            <person name="Lorenzi H."/>
            <person name="Galac M."/>
        </authorList>
    </citation>
    <scope>NUCLEOTIDE SEQUENCE [LARGE SCALE GENOMIC DNA]</scope>
    <source>
        <strain evidence="2 3">EAF2021</strain>
    </source>
</reference>
<protein>
    <recommendedName>
        <fullName evidence="1">C2 domain-containing protein</fullName>
    </recommendedName>
</protein>
<comment type="caution">
    <text evidence="2">The sequence shown here is derived from an EMBL/GenBank/DDBJ whole genome shotgun (WGS) entry which is preliminary data.</text>
</comment>
<accession>A0ABR2JKY9</accession>
<sequence length="637" mass="71541">MTDPLGEPNKLLSLRILSGSNLPMGSSESKGLGSLVKIFLVGPIKSYVAQTSRIKSINPEWKTGVMYFNPVRGLRIHFEIWNDTVIPSSDCCVACGDFDPHYNNMQSSGEPTRVDLFRFPLGNFKKKEIQNDYTNFDNSPCYLMIYVKNIVKGFPTQPPPPNPLIHPFYITFDPENAIRLTTPYDQYAYNEGVKGYLPYRFSYELSAAIFNEKSRLYSLISSSNREIPGAWHSGPNICGSYSSLSPCIRIDPSELGKAGYKYVFIIISTNDLTTLKSQIELKNTRPTNADGNLNNPKEKCADANITVWSSQEPNCSYSKGLLHKLDTTQLQDLRPVGQFPLLSSKIASTAIIAIGAIEMPTLSTNSRKSSLGNAFRKGKNISKDNSPNYQISFIPTKYMIPNDTLRITSQNPSEIIPLICKKLQIPVINNNSDNDFEKFITLDIPNAITQFPLFVPRSLTRLFKLKTNPIILAKASACRNHIFAAFAYDNNLKNILNCSQLSPYQLDGAIKFLQGNIIADLSLISKTMEISYIGFAIFGQEMLRADLITNGIESDKIKKQNDPANMLTIYMDQQIEIIKTPYKYSRTKNALLWFFLFRDSFGGWGITNLKRGVFIEGGHEQVSQVMGNIIKEILKIM</sequence>
<gene>
    <name evidence="2" type="ORF">M9Y10_005380</name>
</gene>
<dbReference type="InterPro" id="IPR000008">
    <property type="entry name" value="C2_dom"/>
</dbReference>
<organism evidence="2 3">
    <name type="scientific">Tritrichomonas musculus</name>
    <dbReference type="NCBI Taxonomy" id="1915356"/>
    <lineage>
        <taxon>Eukaryota</taxon>
        <taxon>Metamonada</taxon>
        <taxon>Parabasalia</taxon>
        <taxon>Tritrichomonadida</taxon>
        <taxon>Tritrichomonadidae</taxon>
        <taxon>Tritrichomonas</taxon>
    </lineage>
</organism>
<feature type="domain" description="C2" evidence="1">
    <location>
        <begin position="1"/>
        <end position="115"/>
    </location>
</feature>
<dbReference type="PROSITE" id="PS50004">
    <property type="entry name" value="C2"/>
    <property type="match status" value="1"/>
</dbReference>
<evidence type="ECO:0000313" key="2">
    <source>
        <dbReference type="EMBL" id="KAK8878600.1"/>
    </source>
</evidence>
<keyword evidence="3" id="KW-1185">Reference proteome</keyword>
<proteinExistence type="predicted"/>
<evidence type="ECO:0000313" key="3">
    <source>
        <dbReference type="Proteomes" id="UP001470230"/>
    </source>
</evidence>
<name>A0ABR2JKY9_9EUKA</name>